<comment type="caution">
    <text evidence="8">The sequence shown here is derived from an EMBL/GenBank/DDBJ whole genome shotgun (WGS) entry which is preliminary data.</text>
</comment>
<feature type="transmembrane region" description="Helical" evidence="7">
    <location>
        <begin position="124"/>
        <end position="141"/>
    </location>
</feature>
<feature type="region of interest" description="Disordered" evidence="6">
    <location>
        <begin position="167"/>
        <end position="241"/>
    </location>
</feature>
<evidence type="ECO:0000256" key="3">
    <source>
        <dbReference type="ARBA" id="ARBA00022692"/>
    </source>
</evidence>
<feature type="region of interest" description="Disordered" evidence="6">
    <location>
        <begin position="653"/>
        <end position="681"/>
    </location>
</feature>
<gene>
    <name evidence="8" type="ORF">Vretifemale_18187</name>
    <name evidence="9" type="ORF">Vretimale_17505</name>
</gene>
<keyword evidence="10" id="KW-1185">Reference proteome</keyword>
<evidence type="ECO:0000256" key="4">
    <source>
        <dbReference type="ARBA" id="ARBA00022989"/>
    </source>
</evidence>
<protein>
    <recommendedName>
        <fullName evidence="11">Sulfite exporter TauE/SafE family protein</fullName>
    </recommendedName>
</protein>
<feature type="transmembrane region" description="Helical" evidence="7">
    <location>
        <begin position="93"/>
        <end position="118"/>
    </location>
</feature>
<evidence type="ECO:0000256" key="7">
    <source>
        <dbReference type="SAM" id="Phobius"/>
    </source>
</evidence>
<feature type="transmembrane region" description="Helical" evidence="7">
    <location>
        <begin position="984"/>
        <end position="1006"/>
    </location>
</feature>
<feature type="region of interest" description="Disordered" evidence="6">
    <location>
        <begin position="842"/>
        <end position="861"/>
    </location>
</feature>
<dbReference type="Pfam" id="PF01925">
    <property type="entry name" value="TauE"/>
    <property type="match status" value="2"/>
</dbReference>
<dbReference type="EMBL" id="BNCQ01000058">
    <property type="protein sequence ID" value="GIM14612.1"/>
    <property type="molecule type" value="Genomic_DNA"/>
</dbReference>
<keyword evidence="5 7" id="KW-0472">Membrane</keyword>
<evidence type="ECO:0000256" key="2">
    <source>
        <dbReference type="ARBA" id="ARBA00009142"/>
    </source>
</evidence>
<keyword evidence="4 7" id="KW-1133">Transmembrane helix</keyword>
<dbReference type="EMBL" id="BNCP01000057">
    <property type="protein sequence ID" value="GIL90547.1"/>
    <property type="molecule type" value="Genomic_DNA"/>
</dbReference>
<feature type="transmembrane region" description="Helical" evidence="7">
    <location>
        <begin position="907"/>
        <end position="931"/>
    </location>
</feature>
<dbReference type="PANTHER" id="PTHR14255:SF3">
    <property type="entry name" value="SULFITE EXPORTER TAUE_SAFE FAMILY PROTEIN 5-RELATED"/>
    <property type="match status" value="1"/>
</dbReference>
<dbReference type="InterPro" id="IPR002781">
    <property type="entry name" value="TM_pro_TauE-like"/>
</dbReference>
<feature type="transmembrane region" description="Helical" evidence="7">
    <location>
        <begin position="943"/>
        <end position="964"/>
    </location>
</feature>
<accession>A0A8J4FVB4</accession>
<organism evidence="8 10">
    <name type="scientific">Volvox reticuliferus</name>
    <dbReference type="NCBI Taxonomy" id="1737510"/>
    <lineage>
        <taxon>Eukaryota</taxon>
        <taxon>Viridiplantae</taxon>
        <taxon>Chlorophyta</taxon>
        <taxon>core chlorophytes</taxon>
        <taxon>Chlorophyceae</taxon>
        <taxon>CS clade</taxon>
        <taxon>Chlamydomonadales</taxon>
        <taxon>Volvocaceae</taxon>
        <taxon>Volvox</taxon>
    </lineage>
</organism>
<sequence>MTHTVQEDLNDQSPFVANGRTLVSLGIVVLVGAVASSSGVGGGAIFIPLLNVLVGFNLKSSTSLSQACITCGAAAALLANLMHHHPSDPRVALVDFTLVAILTPILLMGVGIGVMLNVMLPSELLLGLLLLLLALLIGQTINKGRALWLQENALRCQLQLQHLEHRPGQESAVSLERSSSRQRGGERRRRRRRLPDGGGGCSTGDDGDGDGGLREPLLGDGRGGVSSSSPPPPLSPGRCLTPAPTAIWHLNELDEASAGAGEEGAVPAAVLALTVGGVAHDAFTEDQMAAAAVEWRCAERADYQIIGIGGGGCDGSSWATRAAEAVAVAIVSGAPAGPEDLIDNDGGGGGGSGGAAGLLADSLSPAAAAVVDDVKGAPVSVTSWQQQQQLAHGSSMTHGPTAAYKSPFLRQTVPRSATQIDDTLVATVTATAATCSTTTNATAANATAMEHHIVNVKTATLPAGSSTAPASSVIRPRAAVAAAPLSPEAVATFAEALAAALAADAASSPGTTWSSSSWLGAATSSLFALSAPPWRAFNELGVVDHDDDDDTDGDGEAEVYDTRNVNAYEQYDVHSPSCHEYDCEAGKSTEADGGAARSSVHHQPLVSVVVNSDVDEGASGAGGGAGGGIFRYTCFPQPQPQPQRRLKGLPGLQLSGSGRRLGNLPRPHSAVTAATAGRKSLGEGGHTPALAAVAAAAAVTFLVKEGAGCGGAARLALAVPPLDTPERREGSRPGVEGSPPEGGAAPQPQPPSLQGPSNCDSLCSGLYGVAGVHGPEQEAPVAVAEETAVLQPPPQPLSGVGSLRSGRSHLTSDAGEQAPMNGAAAATAVSVGVVRVTSVTGPAAAASHPGPQLRDQGSKSATEGGLFASHLAALRRIPLVPVVALAVAWGVYFGLQFLRSRVLRCSPLWWALAGGQALGMFGLSLGALLVAATPAAASANPSAAVAASTTLPKGAGAAAAAAVLSSAKPSLPRDWPRQQLAVVLRAPVAVLAATCGAGLAGGLLGLGGGMVMGPLLLHLGLHPQVTAATSGAMVLFSSSAALAQFALMGRLNTAYAVVFGAASAAASVVGSQLLSRAVKRSGRPSVVVLALAAVLASGAACVAASGLRTALGEDDDGGGKPGGLAALCGRQ</sequence>
<evidence type="ECO:0000313" key="8">
    <source>
        <dbReference type="EMBL" id="GIL90547.1"/>
    </source>
</evidence>
<comment type="subcellular location">
    <subcellularLocation>
        <location evidence="1">Membrane</location>
        <topology evidence="1">Multi-pass membrane protein</topology>
    </subcellularLocation>
</comment>
<dbReference type="Proteomes" id="UP000747110">
    <property type="component" value="Unassembled WGS sequence"/>
</dbReference>
<feature type="transmembrane region" description="Helical" evidence="7">
    <location>
        <begin position="21"/>
        <end position="50"/>
    </location>
</feature>
<dbReference type="PANTHER" id="PTHR14255">
    <property type="entry name" value="CEREBLON"/>
    <property type="match status" value="1"/>
</dbReference>
<evidence type="ECO:0000313" key="10">
    <source>
        <dbReference type="Proteomes" id="UP000747110"/>
    </source>
</evidence>
<feature type="region of interest" description="Disordered" evidence="6">
    <location>
        <begin position="720"/>
        <end position="758"/>
    </location>
</feature>
<dbReference type="OrthoDB" id="549777at2759"/>
<evidence type="ECO:0008006" key="11">
    <source>
        <dbReference type="Google" id="ProtNLM"/>
    </source>
</evidence>
<evidence type="ECO:0000256" key="5">
    <source>
        <dbReference type="ARBA" id="ARBA00023136"/>
    </source>
</evidence>
<dbReference type="Proteomes" id="UP000722791">
    <property type="component" value="Unassembled WGS sequence"/>
</dbReference>
<evidence type="ECO:0000256" key="6">
    <source>
        <dbReference type="SAM" id="MobiDB-lite"/>
    </source>
</evidence>
<feature type="transmembrane region" description="Helical" evidence="7">
    <location>
        <begin position="1086"/>
        <end position="1107"/>
    </location>
</feature>
<proteinExistence type="inferred from homology"/>
<evidence type="ECO:0000256" key="1">
    <source>
        <dbReference type="ARBA" id="ARBA00004141"/>
    </source>
</evidence>
<name>A0A8J4FVB4_9CHLO</name>
<dbReference type="GO" id="GO:0016567">
    <property type="term" value="P:protein ubiquitination"/>
    <property type="evidence" value="ECO:0007669"/>
    <property type="project" value="TreeGrafter"/>
</dbReference>
<feature type="compositionally biased region" description="Low complexity" evidence="6">
    <location>
        <begin position="732"/>
        <end position="746"/>
    </location>
</feature>
<dbReference type="GO" id="GO:0031464">
    <property type="term" value="C:Cul4A-RING E3 ubiquitin ligase complex"/>
    <property type="evidence" value="ECO:0007669"/>
    <property type="project" value="TreeGrafter"/>
</dbReference>
<keyword evidence="3 7" id="KW-0812">Transmembrane</keyword>
<feature type="transmembrane region" description="Helical" evidence="7">
    <location>
        <begin position="1027"/>
        <end position="1047"/>
    </location>
</feature>
<reference evidence="8" key="1">
    <citation type="journal article" date="2021" name="Proc. Natl. Acad. Sci. U.S.A.">
        <title>Three genomes in the algal genus Volvox reveal the fate of a haploid sex-determining region after a transition to homothallism.</title>
        <authorList>
            <person name="Yamamoto K."/>
            <person name="Hamaji T."/>
            <person name="Kawai-Toyooka H."/>
            <person name="Matsuzaki R."/>
            <person name="Takahashi F."/>
            <person name="Nishimura Y."/>
            <person name="Kawachi M."/>
            <person name="Noguchi H."/>
            <person name="Minakuchi Y."/>
            <person name="Umen J.G."/>
            <person name="Toyoda A."/>
            <person name="Nozaki H."/>
        </authorList>
    </citation>
    <scope>NUCLEOTIDE SEQUENCE</scope>
    <source>
        <strain evidence="9">NIES-3785</strain>
        <strain evidence="8">NIES-3786</strain>
    </source>
</reference>
<feature type="region of interest" description="Disordered" evidence="6">
    <location>
        <begin position="791"/>
        <end position="817"/>
    </location>
</feature>
<comment type="similarity">
    <text evidence="2">Belongs to the 4-toluene sulfonate uptake permease (TSUP) (TC 2.A.102) family.</text>
</comment>
<dbReference type="GO" id="GO:0016020">
    <property type="term" value="C:membrane"/>
    <property type="evidence" value="ECO:0007669"/>
    <property type="project" value="UniProtKB-SubCell"/>
</dbReference>
<feature type="compositionally biased region" description="Low complexity" evidence="6">
    <location>
        <begin position="653"/>
        <end position="667"/>
    </location>
</feature>
<evidence type="ECO:0000313" key="9">
    <source>
        <dbReference type="EMBL" id="GIM14612.1"/>
    </source>
</evidence>
<dbReference type="AlphaFoldDB" id="A0A8J4FVB4"/>
<feature type="transmembrane region" description="Helical" evidence="7">
    <location>
        <begin position="877"/>
        <end position="895"/>
    </location>
</feature>